<proteinExistence type="predicted"/>
<sequence>MGAEARKREKDQFRFVANLSRPIAIALAFPVSTGVPWEGSMVRLRSVRSRLLREPTFGHSILVISACVAAASLARWLLGDAARTVPFVTYFPAIVLCALLAGWRAGLASIFASMAVVNYVFMQPKVEITADWNTAVMMILFVLSCSLLVAIAQTLRSTVGRLQAATDRAEFLNQELIHRVRNSLTVVNSLAAMTHQADPANFTAVFSKRMAALAAGLDILSRREGLECDLREIVSRACEPFDVGNRIVISGTTGRLPPQSCVPLILAIHELCTNAVKYGALSVPAGRILVQTDWDDARGLAHVHWEEADGPLVASPEHEGLGSALLADPVLGPANLVFNPQGLRCEICLKTSC</sequence>
<dbReference type="GO" id="GO:0004673">
    <property type="term" value="F:protein histidine kinase activity"/>
    <property type="evidence" value="ECO:0007669"/>
    <property type="project" value="UniProtKB-EC"/>
</dbReference>
<evidence type="ECO:0000256" key="8">
    <source>
        <dbReference type="ARBA" id="ARBA00022777"/>
    </source>
</evidence>
<evidence type="ECO:0000256" key="1">
    <source>
        <dbReference type="ARBA" id="ARBA00000085"/>
    </source>
</evidence>
<evidence type="ECO:0000256" key="3">
    <source>
        <dbReference type="ARBA" id="ARBA00012438"/>
    </source>
</evidence>
<keyword evidence="6 13" id="KW-0812">Transmembrane</keyword>
<dbReference type="Gene3D" id="3.30.565.10">
    <property type="entry name" value="Histidine kinase-like ATPase, C-terminal domain"/>
    <property type="match status" value="1"/>
</dbReference>
<keyword evidence="4" id="KW-0597">Phosphoprotein</keyword>
<dbReference type="Gene3D" id="1.20.120.620">
    <property type="entry name" value="Backbone structure of the membrane domain of e. Coli histidine kinase receptor kdpd"/>
    <property type="match status" value="1"/>
</dbReference>
<keyword evidence="8" id="KW-0418">Kinase</keyword>
<evidence type="ECO:0000256" key="11">
    <source>
        <dbReference type="ARBA" id="ARBA00023012"/>
    </source>
</evidence>
<evidence type="ECO:0000313" key="16">
    <source>
        <dbReference type="Proteomes" id="UP000321172"/>
    </source>
</evidence>
<evidence type="ECO:0000259" key="14">
    <source>
        <dbReference type="SMART" id="SM00911"/>
    </source>
</evidence>
<keyword evidence="7" id="KW-0547">Nucleotide-binding</keyword>
<dbReference type="GO" id="GO:0016020">
    <property type="term" value="C:membrane"/>
    <property type="evidence" value="ECO:0007669"/>
    <property type="project" value="UniProtKB-SubCell"/>
</dbReference>
<dbReference type="InterPro" id="IPR025201">
    <property type="entry name" value="KdpD_TM"/>
</dbReference>
<evidence type="ECO:0000313" key="15">
    <source>
        <dbReference type="EMBL" id="QEA17109.1"/>
    </source>
</evidence>
<dbReference type="Pfam" id="PF07536">
    <property type="entry name" value="HWE_HK"/>
    <property type="match status" value="1"/>
</dbReference>
<evidence type="ECO:0000256" key="5">
    <source>
        <dbReference type="ARBA" id="ARBA00022679"/>
    </source>
</evidence>
<name>A0A5B8S688_9SPHN</name>
<evidence type="ECO:0000256" key="9">
    <source>
        <dbReference type="ARBA" id="ARBA00022840"/>
    </source>
</evidence>
<gene>
    <name evidence="15" type="ORF">FRF71_13740</name>
</gene>
<keyword evidence="11" id="KW-0902">Two-component regulatory system</keyword>
<keyword evidence="9" id="KW-0067">ATP-binding</keyword>
<reference evidence="15 16" key="1">
    <citation type="journal article" date="2013" name="J. Microbiol. Biotechnol.">
        <title>Novosphingobium ginsenosidimutans sp. nov., with the ability to convert ginsenoside.</title>
        <authorList>
            <person name="Kim J.K."/>
            <person name="He D."/>
            <person name="Liu Q.M."/>
            <person name="Park H.Y."/>
            <person name="Jung M.S."/>
            <person name="Yoon M.H."/>
            <person name="Kim S.C."/>
            <person name="Im W.T."/>
        </authorList>
    </citation>
    <scope>NUCLEOTIDE SEQUENCE [LARGE SCALE GENOMIC DNA]</scope>
    <source>
        <strain evidence="15 16">FW-6</strain>
    </source>
</reference>
<dbReference type="PANTHER" id="PTHR41523">
    <property type="entry name" value="TWO-COMPONENT SYSTEM SENSOR PROTEIN"/>
    <property type="match status" value="1"/>
</dbReference>
<feature type="transmembrane region" description="Helical" evidence="13">
    <location>
        <begin position="132"/>
        <end position="152"/>
    </location>
</feature>
<dbReference type="OrthoDB" id="9760752at2"/>
<dbReference type="EC" id="2.7.13.3" evidence="3"/>
<keyword evidence="12 13" id="KW-0472">Membrane</keyword>
<keyword evidence="5" id="KW-0808">Transferase</keyword>
<dbReference type="PANTHER" id="PTHR41523:SF7">
    <property type="entry name" value="HISTIDINE KINASE"/>
    <property type="match status" value="1"/>
</dbReference>
<comment type="subcellular location">
    <subcellularLocation>
        <location evidence="2">Membrane</location>
        <topology evidence="2">Multi-pass membrane protein</topology>
    </subcellularLocation>
</comment>
<evidence type="ECO:0000256" key="10">
    <source>
        <dbReference type="ARBA" id="ARBA00022989"/>
    </source>
</evidence>
<feature type="transmembrane region" description="Helical" evidence="13">
    <location>
        <begin position="90"/>
        <end position="112"/>
    </location>
</feature>
<evidence type="ECO:0000256" key="12">
    <source>
        <dbReference type="ARBA" id="ARBA00023136"/>
    </source>
</evidence>
<dbReference type="InterPro" id="IPR036890">
    <property type="entry name" value="HATPase_C_sf"/>
</dbReference>
<dbReference type="AlphaFoldDB" id="A0A5B8S688"/>
<protein>
    <recommendedName>
        <fullName evidence="3">histidine kinase</fullName>
        <ecNumber evidence="3">2.7.13.3</ecNumber>
    </recommendedName>
</protein>
<dbReference type="InterPro" id="IPR038318">
    <property type="entry name" value="KdpD_sf"/>
</dbReference>
<dbReference type="GO" id="GO:0000160">
    <property type="term" value="P:phosphorelay signal transduction system"/>
    <property type="evidence" value="ECO:0007669"/>
    <property type="project" value="UniProtKB-KW"/>
</dbReference>
<dbReference type="InterPro" id="IPR011102">
    <property type="entry name" value="Sig_transdc_His_kinase_HWE"/>
</dbReference>
<evidence type="ECO:0000256" key="2">
    <source>
        <dbReference type="ARBA" id="ARBA00004141"/>
    </source>
</evidence>
<organism evidence="15 16">
    <name type="scientific">Novosphingobium ginsenosidimutans</name>
    <dbReference type="NCBI Taxonomy" id="1176536"/>
    <lineage>
        <taxon>Bacteria</taxon>
        <taxon>Pseudomonadati</taxon>
        <taxon>Pseudomonadota</taxon>
        <taxon>Alphaproteobacteria</taxon>
        <taxon>Sphingomonadales</taxon>
        <taxon>Sphingomonadaceae</taxon>
        <taxon>Novosphingobium</taxon>
    </lineage>
</organism>
<evidence type="ECO:0000256" key="6">
    <source>
        <dbReference type="ARBA" id="ARBA00022692"/>
    </source>
</evidence>
<comment type="catalytic activity">
    <reaction evidence="1">
        <text>ATP + protein L-histidine = ADP + protein N-phospho-L-histidine.</text>
        <dbReference type="EC" id="2.7.13.3"/>
    </reaction>
</comment>
<accession>A0A5B8S688</accession>
<dbReference type="KEGG" id="ngf:FRF71_13740"/>
<dbReference type="SMART" id="SM00911">
    <property type="entry name" value="HWE_HK"/>
    <property type="match status" value="1"/>
</dbReference>
<evidence type="ECO:0000256" key="4">
    <source>
        <dbReference type="ARBA" id="ARBA00022553"/>
    </source>
</evidence>
<evidence type="ECO:0000256" key="7">
    <source>
        <dbReference type="ARBA" id="ARBA00022741"/>
    </source>
</evidence>
<dbReference type="Pfam" id="PF13493">
    <property type="entry name" value="DUF4118"/>
    <property type="match status" value="1"/>
</dbReference>
<feature type="domain" description="Signal transduction histidine kinase HWE region" evidence="14">
    <location>
        <begin position="175"/>
        <end position="253"/>
    </location>
</feature>
<dbReference type="EMBL" id="CP042345">
    <property type="protein sequence ID" value="QEA17109.1"/>
    <property type="molecule type" value="Genomic_DNA"/>
</dbReference>
<keyword evidence="10 13" id="KW-1133">Transmembrane helix</keyword>
<feature type="transmembrane region" description="Helical" evidence="13">
    <location>
        <begin position="57"/>
        <end position="78"/>
    </location>
</feature>
<evidence type="ECO:0000256" key="13">
    <source>
        <dbReference type="SAM" id="Phobius"/>
    </source>
</evidence>
<dbReference type="GO" id="GO:0005524">
    <property type="term" value="F:ATP binding"/>
    <property type="evidence" value="ECO:0007669"/>
    <property type="project" value="UniProtKB-KW"/>
</dbReference>
<keyword evidence="16" id="KW-1185">Reference proteome</keyword>
<dbReference type="Proteomes" id="UP000321172">
    <property type="component" value="Chromosome"/>
</dbReference>